<dbReference type="Proteomes" id="UP000004319">
    <property type="component" value="Unassembled WGS sequence"/>
</dbReference>
<reference evidence="1 2" key="1">
    <citation type="journal article" date="2011" name="Biochem. Biophys. Res. Commun.">
        <title>Increased number of Arginine-based salt bridges contributes to the thermotolerance of thermotolerant acetic acid bacteria, Acetobacter tropicalis SKU1100.</title>
        <authorList>
            <person name="Matsutani M."/>
            <person name="Hirakawa H."/>
            <person name="Nishikura M."/>
            <person name="Soemphol W."/>
            <person name="Ali I.A.I."/>
            <person name="Yakushi T."/>
            <person name="Matsushita K."/>
        </authorList>
    </citation>
    <scope>NUCLEOTIDE SEQUENCE [LARGE SCALE GENOMIC DNA]</scope>
    <source>
        <strain evidence="1 2">NBRC 101654</strain>
    </source>
</reference>
<dbReference type="EMBL" id="BABS01000020">
    <property type="protein sequence ID" value="GAA07991.1"/>
    <property type="molecule type" value="Genomic_DNA"/>
</dbReference>
<name>F7VC96_9PROT</name>
<proteinExistence type="predicted"/>
<organism evidence="1 2">
    <name type="scientific">Acetobacter tropicalis NBRC 101654</name>
    <dbReference type="NCBI Taxonomy" id="749388"/>
    <lineage>
        <taxon>Bacteria</taxon>
        <taxon>Pseudomonadati</taxon>
        <taxon>Pseudomonadota</taxon>
        <taxon>Alphaproteobacteria</taxon>
        <taxon>Acetobacterales</taxon>
        <taxon>Acetobacteraceae</taxon>
        <taxon>Acetobacter</taxon>
    </lineage>
</organism>
<accession>F7VC96</accession>
<dbReference type="AlphaFoldDB" id="F7VC96"/>
<gene>
    <name evidence="1" type="ORF">ATPR_0995</name>
</gene>
<evidence type="ECO:0000313" key="2">
    <source>
        <dbReference type="Proteomes" id="UP000004319"/>
    </source>
</evidence>
<evidence type="ECO:0000313" key="1">
    <source>
        <dbReference type="EMBL" id="GAA07991.1"/>
    </source>
</evidence>
<protein>
    <submittedName>
        <fullName evidence="1">Uncharacterized protein</fullName>
    </submittedName>
</protein>
<comment type="caution">
    <text evidence="1">The sequence shown here is derived from an EMBL/GenBank/DDBJ whole genome shotgun (WGS) entry which is preliminary data.</text>
</comment>
<sequence length="55" mass="5966">MGGQPGSCHHEKEGIYPSLSETMATAVGRTLFLKIFVNVRLVMENTDNLEGSKNG</sequence>